<evidence type="ECO:0000313" key="2">
    <source>
        <dbReference type="EMBL" id="KAG2313417.1"/>
    </source>
</evidence>
<dbReference type="OrthoDB" id="10334999at2759"/>
<dbReference type="Proteomes" id="UP000886595">
    <property type="component" value="Unassembled WGS sequence"/>
</dbReference>
<proteinExistence type="predicted"/>
<feature type="region of interest" description="Disordered" evidence="1">
    <location>
        <begin position="1"/>
        <end position="39"/>
    </location>
</feature>
<dbReference type="AlphaFoldDB" id="A0A8X8AW94"/>
<dbReference type="EMBL" id="JAAMPC010000005">
    <property type="protein sequence ID" value="KAG2313417.1"/>
    <property type="molecule type" value="Genomic_DNA"/>
</dbReference>
<sequence length="80" mass="8642">MQKKIDNSDRVMSHDFSPTPNKEDNTDRKGKHNYPGGDLSSAKCITYNCSDGEKTATDQITRGDDNLSNHPGVSDATAAA</sequence>
<reference evidence="2 3" key="1">
    <citation type="submission" date="2020-02" db="EMBL/GenBank/DDBJ databases">
        <authorList>
            <person name="Ma Q."/>
            <person name="Huang Y."/>
            <person name="Song X."/>
            <person name="Pei D."/>
        </authorList>
    </citation>
    <scope>NUCLEOTIDE SEQUENCE [LARGE SCALE GENOMIC DNA]</scope>
    <source>
        <strain evidence="2">Sxm20200214</strain>
        <tissue evidence="2">Leaf</tissue>
    </source>
</reference>
<protein>
    <submittedName>
        <fullName evidence="2">Uncharacterized protein</fullName>
    </submittedName>
</protein>
<organism evidence="2 3">
    <name type="scientific">Brassica carinata</name>
    <name type="common">Ethiopian mustard</name>
    <name type="synonym">Abyssinian cabbage</name>
    <dbReference type="NCBI Taxonomy" id="52824"/>
    <lineage>
        <taxon>Eukaryota</taxon>
        <taxon>Viridiplantae</taxon>
        <taxon>Streptophyta</taxon>
        <taxon>Embryophyta</taxon>
        <taxon>Tracheophyta</taxon>
        <taxon>Spermatophyta</taxon>
        <taxon>Magnoliopsida</taxon>
        <taxon>eudicotyledons</taxon>
        <taxon>Gunneridae</taxon>
        <taxon>Pentapetalae</taxon>
        <taxon>rosids</taxon>
        <taxon>malvids</taxon>
        <taxon>Brassicales</taxon>
        <taxon>Brassicaceae</taxon>
        <taxon>Brassiceae</taxon>
        <taxon>Brassica</taxon>
    </lineage>
</organism>
<name>A0A8X8AW94_BRACI</name>
<evidence type="ECO:0000256" key="1">
    <source>
        <dbReference type="SAM" id="MobiDB-lite"/>
    </source>
</evidence>
<evidence type="ECO:0000313" key="3">
    <source>
        <dbReference type="Proteomes" id="UP000886595"/>
    </source>
</evidence>
<accession>A0A8X8AW94</accession>
<gene>
    <name evidence="2" type="ORF">Bca52824_024974</name>
</gene>
<feature type="region of interest" description="Disordered" evidence="1">
    <location>
        <begin position="55"/>
        <end position="80"/>
    </location>
</feature>
<feature type="compositionally biased region" description="Basic and acidic residues" evidence="1">
    <location>
        <begin position="55"/>
        <end position="67"/>
    </location>
</feature>
<comment type="caution">
    <text evidence="2">The sequence shown here is derived from an EMBL/GenBank/DDBJ whole genome shotgun (WGS) entry which is preliminary data.</text>
</comment>
<keyword evidence="3" id="KW-1185">Reference proteome</keyword>
<feature type="compositionally biased region" description="Basic and acidic residues" evidence="1">
    <location>
        <begin position="1"/>
        <end position="13"/>
    </location>
</feature>